<dbReference type="InterPro" id="IPR023631">
    <property type="entry name" value="Amidase_dom"/>
</dbReference>
<dbReference type="Proteomes" id="UP000799324">
    <property type="component" value="Unassembled WGS sequence"/>
</dbReference>
<feature type="domain" description="Amidase" evidence="1">
    <location>
        <begin position="27"/>
        <end position="99"/>
    </location>
</feature>
<name>A0A6A6T7V3_9PLEO</name>
<keyword evidence="3" id="KW-1185">Reference proteome</keyword>
<organism evidence="2 3">
    <name type="scientific">Lophiostoma macrostomum CBS 122681</name>
    <dbReference type="NCBI Taxonomy" id="1314788"/>
    <lineage>
        <taxon>Eukaryota</taxon>
        <taxon>Fungi</taxon>
        <taxon>Dikarya</taxon>
        <taxon>Ascomycota</taxon>
        <taxon>Pezizomycotina</taxon>
        <taxon>Dothideomycetes</taxon>
        <taxon>Pleosporomycetidae</taxon>
        <taxon>Pleosporales</taxon>
        <taxon>Lophiostomataceae</taxon>
        <taxon>Lophiostoma</taxon>
    </lineage>
</organism>
<dbReference type="PANTHER" id="PTHR42678:SF34">
    <property type="entry name" value="OS04G0183300 PROTEIN"/>
    <property type="match status" value="1"/>
</dbReference>
<accession>A0A6A6T7V3</accession>
<feature type="domain" description="Amidase" evidence="1">
    <location>
        <begin position="132"/>
        <end position="370"/>
    </location>
</feature>
<proteinExistence type="predicted"/>
<dbReference type="Gene3D" id="3.90.1300.10">
    <property type="entry name" value="Amidase signature (AS) domain"/>
    <property type="match status" value="2"/>
</dbReference>
<dbReference type="OrthoDB" id="566138at2759"/>
<evidence type="ECO:0000313" key="3">
    <source>
        <dbReference type="Proteomes" id="UP000799324"/>
    </source>
</evidence>
<evidence type="ECO:0000313" key="2">
    <source>
        <dbReference type="EMBL" id="KAF2655860.1"/>
    </source>
</evidence>
<dbReference type="Pfam" id="PF01425">
    <property type="entry name" value="Amidase"/>
    <property type="match status" value="2"/>
</dbReference>
<dbReference type="SUPFAM" id="SSF75304">
    <property type="entry name" value="Amidase signature (AS) enzymes"/>
    <property type="match status" value="1"/>
</dbReference>
<dbReference type="InterPro" id="IPR036928">
    <property type="entry name" value="AS_sf"/>
</dbReference>
<evidence type="ECO:0000259" key="1">
    <source>
        <dbReference type="Pfam" id="PF01425"/>
    </source>
</evidence>
<dbReference type="PANTHER" id="PTHR42678">
    <property type="entry name" value="AMIDASE"/>
    <property type="match status" value="1"/>
</dbReference>
<dbReference type="AlphaFoldDB" id="A0A6A6T7V3"/>
<sequence>MSTIDPLTATAVDLQNLLSEGKTTSSELVNLYLGRIAKDNGYLRAVIATSPQDVLEAEAKRLDDERQSGHIRSALHGIPILLKDNIATHPDLGLETTGGKGIPCAWCAVSGQGQSAYVRGGFQDDDSFVGHSNPGGSSSGSAISVSAGFAPVSIGSETIGSLILPADRAALYTLKPTLGLVSQAGMIPVSPLCDSAGPMTKTPLDLAHLLDIIVDPAKTNKPKAGYASMITGRWDSLKIGVLEPEIWLHGEVAVKPAHSATKQIIDEVKLAYDKLRVVTTVKDVSLISWTEAAKDGNMVIDKCFDRDFAGALQSYIDTLDDCRVKNLDELIQFNIDHSDVELPLRYDNQNGLIRAQKSDLSAQQYEHILSHSRRSGRELGIDKTLKDFDVDVILGPGDGPLFYIAGIAGYPIASLPLGYLDFNGRPFGLVALASAHQEHVLVQVQSAWEATFPKRRPPHLT</sequence>
<gene>
    <name evidence="2" type="ORF">K491DRAFT_598051</name>
</gene>
<protein>
    <submittedName>
        <fullName evidence="2">Amidase family protein</fullName>
    </submittedName>
</protein>
<reference evidence="2" key="1">
    <citation type="journal article" date="2020" name="Stud. Mycol.">
        <title>101 Dothideomycetes genomes: a test case for predicting lifestyles and emergence of pathogens.</title>
        <authorList>
            <person name="Haridas S."/>
            <person name="Albert R."/>
            <person name="Binder M."/>
            <person name="Bloem J."/>
            <person name="Labutti K."/>
            <person name="Salamov A."/>
            <person name="Andreopoulos B."/>
            <person name="Baker S."/>
            <person name="Barry K."/>
            <person name="Bills G."/>
            <person name="Bluhm B."/>
            <person name="Cannon C."/>
            <person name="Castanera R."/>
            <person name="Culley D."/>
            <person name="Daum C."/>
            <person name="Ezra D."/>
            <person name="Gonzalez J."/>
            <person name="Henrissat B."/>
            <person name="Kuo A."/>
            <person name="Liang C."/>
            <person name="Lipzen A."/>
            <person name="Lutzoni F."/>
            <person name="Magnuson J."/>
            <person name="Mondo S."/>
            <person name="Nolan M."/>
            <person name="Ohm R."/>
            <person name="Pangilinan J."/>
            <person name="Park H.-J."/>
            <person name="Ramirez L."/>
            <person name="Alfaro M."/>
            <person name="Sun H."/>
            <person name="Tritt A."/>
            <person name="Yoshinaga Y."/>
            <person name="Zwiers L.-H."/>
            <person name="Turgeon B."/>
            <person name="Goodwin S."/>
            <person name="Spatafora J."/>
            <person name="Crous P."/>
            <person name="Grigoriev I."/>
        </authorList>
    </citation>
    <scope>NUCLEOTIDE SEQUENCE</scope>
    <source>
        <strain evidence="2">CBS 122681</strain>
    </source>
</reference>
<dbReference type="EMBL" id="MU004343">
    <property type="protein sequence ID" value="KAF2655860.1"/>
    <property type="molecule type" value="Genomic_DNA"/>
</dbReference>